<name>A0A839IT47_9GAMM</name>
<dbReference type="EMBL" id="JACJFM010000032">
    <property type="protein sequence ID" value="MBB1488633.1"/>
    <property type="molecule type" value="Genomic_DNA"/>
</dbReference>
<dbReference type="AlphaFoldDB" id="A0A839IT47"/>
<evidence type="ECO:0000313" key="1">
    <source>
        <dbReference type="EMBL" id="MBB1488633.1"/>
    </source>
</evidence>
<accession>A0A839IT47</accession>
<dbReference type="Proteomes" id="UP000565262">
    <property type="component" value="Unassembled WGS sequence"/>
</dbReference>
<dbReference type="RefSeq" id="WP_182810405.1">
    <property type="nucleotide sequence ID" value="NZ_JACJFM010000032.1"/>
</dbReference>
<comment type="caution">
    <text evidence="1">The sequence shown here is derived from an EMBL/GenBank/DDBJ whole genome shotgun (WGS) entry which is preliminary data.</text>
</comment>
<organism evidence="1 2">
    <name type="scientific">Oceanospirillum sediminis</name>
    <dbReference type="NCBI Taxonomy" id="2760088"/>
    <lineage>
        <taxon>Bacteria</taxon>
        <taxon>Pseudomonadati</taxon>
        <taxon>Pseudomonadota</taxon>
        <taxon>Gammaproteobacteria</taxon>
        <taxon>Oceanospirillales</taxon>
        <taxon>Oceanospirillaceae</taxon>
        <taxon>Oceanospirillum</taxon>
    </lineage>
</organism>
<protein>
    <submittedName>
        <fullName evidence="1">Uncharacterized protein</fullName>
    </submittedName>
</protein>
<reference evidence="1 2" key="1">
    <citation type="submission" date="2020-08" db="EMBL/GenBank/DDBJ databases">
        <title>Oceanospirillum sp. nov. isolated from marine sediment.</title>
        <authorList>
            <person name="Ji X."/>
        </authorList>
    </citation>
    <scope>NUCLEOTIDE SEQUENCE [LARGE SCALE GENOMIC DNA]</scope>
    <source>
        <strain evidence="1 2">D5</strain>
    </source>
</reference>
<sequence>MQFSITGYQVKQKRKLDHWSPILEEWILATERYCRMTEGEDAPYLFTELANVGIVSASIWRCGGIALQEYQAEKGAKHRPKWNGRVDLWLKTTTVEQLLEAKMLTISMDARRELADVISGELDKALNDAKSSRNNFDVDALGALFVVPYLTVNRAQNLLESEESDLHEHIAQYVNQVIDTNNYHAVAWCFPKEMRQYLLDHTDDLAGSDYLYPGVILLIKNEAYR</sequence>
<keyword evidence="2" id="KW-1185">Reference proteome</keyword>
<evidence type="ECO:0000313" key="2">
    <source>
        <dbReference type="Proteomes" id="UP000565262"/>
    </source>
</evidence>
<gene>
    <name evidence="1" type="ORF">H4O21_18665</name>
</gene>
<proteinExistence type="predicted"/>